<keyword evidence="3" id="KW-1003">Cell membrane</keyword>
<evidence type="ECO:0000256" key="4">
    <source>
        <dbReference type="ARBA" id="ARBA00022692"/>
    </source>
</evidence>
<feature type="transmembrane region" description="Helical" evidence="8">
    <location>
        <begin position="506"/>
        <end position="529"/>
    </location>
</feature>
<evidence type="ECO:0000256" key="2">
    <source>
        <dbReference type="ARBA" id="ARBA00022448"/>
    </source>
</evidence>
<dbReference type="EMBL" id="QYUK01000011">
    <property type="protein sequence ID" value="RJF89089.1"/>
    <property type="molecule type" value="Genomic_DNA"/>
</dbReference>
<evidence type="ECO:0000313" key="11">
    <source>
        <dbReference type="Proteomes" id="UP000284605"/>
    </source>
</evidence>
<evidence type="ECO:0000313" key="10">
    <source>
        <dbReference type="EMBL" id="RJF89089.1"/>
    </source>
</evidence>
<dbReference type="InterPro" id="IPR011701">
    <property type="entry name" value="MFS"/>
</dbReference>
<comment type="caution">
    <text evidence="10">The sequence shown here is derived from an EMBL/GenBank/DDBJ whole genome shotgun (WGS) entry which is preliminary data.</text>
</comment>
<dbReference type="PROSITE" id="PS50850">
    <property type="entry name" value="MFS"/>
    <property type="match status" value="1"/>
</dbReference>
<keyword evidence="2" id="KW-0813">Transport</keyword>
<reference evidence="10 11" key="1">
    <citation type="submission" date="2018-09" db="EMBL/GenBank/DDBJ databases">
        <authorList>
            <person name="Zhu H."/>
        </authorList>
    </citation>
    <scope>NUCLEOTIDE SEQUENCE [LARGE SCALE GENOMIC DNA]</scope>
    <source>
        <strain evidence="10 11">K1W22B-8</strain>
    </source>
</reference>
<feature type="transmembrane region" description="Helical" evidence="8">
    <location>
        <begin position="107"/>
        <end position="127"/>
    </location>
</feature>
<dbReference type="AlphaFoldDB" id="A0A418WGU1"/>
<feature type="transmembrane region" description="Helical" evidence="8">
    <location>
        <begin position="227"/>
        <end position="246"/>
    </location>
</feature>
<feature type="domain" description="Major facilitator superfamily (MFS) profile" evidence="9">
    <location>
        <begin position="42"/>
        <end position="533"/>
    </location>
</feature>
<gene>
    <name evidence="10" type="ORF">D3874_20665</name>
</gene>
<evidence type="ECO:0000256" key="7">
    <source>
        <dbReference type="SAM" id="MobiDB-lite"/>
    </source>
</evidence>
<dbReference type="GO" id="GO:0005886">
    <property type="term" value="C:plasma membrane"/>
    <property type="evidence" value="ECO:0007669"/>
    <property type="project" value="UniProtKB-SubCell"/>
</dbReference>
<feature type="transmembrane region" description="Helical" evidence="8">
    <location>
        <begin position="80"/>
        <end position="100"/>
    </location>
</feature>
<dbReference type="Gene3D" id="1.20.1720.10">
    <property type="entry name" value="Multidrug resistance protein D"/>
    <property type="match status" value="1"/>
</dbReference>
<dbReference type="Pfam" id="PF07690">
    <property type="entry name" value="MFS_1"/>
    <property type="match status" value="1"/>
</dbReference>
<dbReference type="OrthoDB" id="9771737at2"/>
<evidence type="ECO:0000256" key="5">
    <source>
        <dbReference type="ARBA" id="ARBA00022989"/>
    </source>
</evidence>
<dbReference type="Gene3D" id="1.20.1250.20">
    <property type="entry name" value="MFS general substrate transporter like domains"/>
    <property type="match status" value="1"/>
</dbReference>
<dbReference type="CDD" id="cd17503">
    <property type="entry name" value="MFS_LmrB_MDR_like"/>
    <property type="match status" value="1"/>
</dbReference>
<proteinExistence type="predicted"/>
<feature type="region of interest" description="Disordered" evidence="7">
    <location>
        <begin position="1"/>
        <end position="31"/>
    </location>
</feature>
<feature type="transmembrane region" description="Helical" evidence="8">
    <location>
        <begin position="333"/>
        <end position="355"/>
    </location>
</feature>
<dbReference type="Proteomes" id="UP000284605">
    <property type="component" value="Unassembled WGS sequence"/>
</dbReference>
<dbReference type="PANTHER" id="PTHR23501">
    <property type="entry name" value="MAJOR FACILITATOR SUPERFAMILY"/>
    <property type="match status" value="1"/>
</dbReference>
<feature type="transmembrane region" description="Helical" evidence="8">
    <location>
        <begin position="165"/>
        <end position="187"/>
    </location>
</feature>
<evidence type="ECO:0000256" key="1">
    <source>
        <dbReference type="ARBA" id="ARBA00004651"/>
    </source>
</evidence>
<dbReference type="InterPro" id="IPR004638">
    <property type="entry name" value="EmrB-like"/>
</dbReference>
<feature type="transmembrane region" description="Helical" evidence="8">
    <location>
        <begin position="362"/>
        <end position="379"/>
    </location>
</feature>
<evidence type="ECO:0000259" key="9">
    <source>
        <dbReference type="PROSITE" id="PS50850"/>
    </source>
</evidence>
<dbReference type="SUPFAM" id="SSF103473">
    <property type="entry name" value="MFS general substrate transporter"/>
    <property type="match status" value="1"/>
</dbReference>
<accession>A0A418WGU1</accession>
<comment type="subcellular location">
    <subcellularLocation>
        <location evidence="1">Cell membrane</location>
        <topology evidence="1">Multi-pass membrane protein</topology>
    </subcellularLocation>
</comment>
<evidence type="ECO:0000256" key="3">
    <source>
        <dbReference type="ARBA" id="ARBA00022475"/>
    </source>
</evidence>
<feature type="transmembrane region" description="Helical" evidence="8">
    <location>
        <begin position="399"/>
        <end position="418"/>
    </location>
</feature>
<keyword evidence="11" id="KW-1185">Reference proteome</keyword>
<dbReference type="InterPro" id="IPR036259">
    <property type="entry name" value="MFS_trans_sf"/>
</dbReference>
<dbReference type="InterPro" id="IPR020846">
    <property type="entry name" value="MFS_dom"/>
</dbReference>
<dbReference type="GO" id="GO:0022857">
    <property type="term" value="F:transmembrane transporter activity"/>
    <property type="evidence" value="ECO:0007669"/>
    <property type="project" value="InterPro"/>
</dbReference>
<dbReference type="NCBIfam" id="TIGR00711">
    <property type="entry name" value="efflux_EmrB"/>
    <property type="match status" value="1"/>
</dbReference>
<name>A0A418WGU1_9PROT</name>
<keyword evidence="6 8" id="KW-0472">Membrane</keyword>
<dbReference type="PANTHER" id="PTHR23501:SF51">
    <property type="entry name" value="MULTIDRUG RESISTANCE PROTEIN B"/>
    <property type="match status" value="1"/>
</dbReference>
<sequence length="545" mass="58724">MSVAETLDPGGEPVLPPRRQQASTVPLDADGNPIPERRHLIGFFIMVVGMFMAILDIQIVASSLSEIQAGLGAAPDEIGWVQSSYLIAEVIIIPLSGWLSQVISTRWLFVISCAGFTLASFACAFAWSIESMIAFRVAQGFLGGAMIPTVFATSYFVLGRNNPRASILMGLIATMGPTLGPTLGGWITSALSWHWLFLLNIGPGILVATSVALLMDIDKPNLKLLKGFDLAGIIAVAVFLGSMQFVLEEGAKNDWFESDEIVLFTSLAVGGGLWFFWRSFTYASPVIDLRVFANKNFAIGCAVTFAVGFGMYGSVYILPLFLGRVSGYNSYDIGTVLAITGLCQFLATPVAGIFARKFDTRLVLGFGLFLFAVGVYLNTFLTSESGFADMVLPQAVRGFGIMLCMIPTNMLALGAVGVHEVKNASGLFNLMRNTGGAFGLAAINTMLTDRLAHHVARLSEAVNPARWIATERLDMLSSYMGTLYGGTMDGDKAALLMVQRQVLREAYVLAFTDVLLIMAVIFFAILLLIPLMRRPLTAAPVAADH</sequence>
<organism evidence="10 11">
    <name type="scientific">Oleomonas cavernae</name>
    <dbReference type="NCBI Taxonomy" id="2320859"/>
    <lineage>
        <taxon>Bacteria</taxon>
        <taxon>Pseudomonadati</taxon>
        <taxon>Pseudomonadota</taxon>
        <taxon>Alphaproteobacteria</taxon>
        <taxon>Acetobacterales</taxon>
        <taxon>Acetobacteraceae</taxon>
        <taxon>Oleomonas</taxon>
    </lineage>
</organism>
<keyword evidence="4 8" id="KW-0812">Transmembrane</keyword>
<protein>
    <submittedName>
        <fullName evidence="10">DHA2 family efflux MFS transporter permease subunit</fullName>
    </submittedName>
</protein>
<evidence type="ECO:0000256" key="6">
    <source>
        <dbReference type="ARBA" id="ARBA00023136"/>
    </source>
</evidence>
<evidence type="ECO:0000256" key="8">
    <source>
        <dbReference type="SAM" id="Phobius"/>
    </source>
</evidence>
<feature type="transmembrane region" description="Helical" evidence="8">
    <location>
        <begin position="40"/>
        <end position="60"/>
    </location>
</feature>
<feature type="transmembrane region" description="Helical" evidence="8">
    <location>
        <begin position="297"/>
        <end position="321"/>
    </location>
</feature>
<feature type="transmembrane region" description="Helical" evidence="8">
    <location>
        <begin position="261"/>
        <end position="277"/>
    </location>
</feature>
<dbReference type="RefSeq" id="WP_119780291.1">
    <property type="nucleotide sequence ID" value="NZ_QYUK01000011.1"/>
</dbReference>
<feature type="transmembrane region" description="Helical" evidence="8">
    <location>
        <begin position="193"/>
        <end position="215"/>
    </location>
</feature>
<feature type="transmembrane region" description="Helical" evidence="8">
    <location>
        <begin position="133"/>
        <end position="158"/>
    </location>
</feature>
<keyword evidence="5 8" id="KW-1133">Transmembrane helix</keyword>